<comment type="caution">
    <text evidence="1">The sequence shown here is derived from an EMBL/GenBank/DDBJ whole genome shotgun (WGS) entry which is preliminary data.</text>
</comment>
<reference evidence="1 2" key="1">
    <citation type="submission" date="2021-06" db="EMBL/GenBank/DDBJ databases">
        <title>Caerostris extrusa draft genome.</title>
        <authorList>
            <person name="Kono N."/>
            <person name="Arakawa K."/>
        </authorList>
    </citation>
    <scope>NUCLEOTIDE SEQUENCE [LARGE SCALE GENOMIC DNA]</scope>
</reference>
<keyword evidence="2" id="KW-1185">Reference proteome</keyword>
<dbReference type="EMBL" id="BPLR01015500">
    <property type="protein sequence ID" value="GIY76582.1"/>
    <property type="molecule type" value="Genomic_DNA"/>
</dbReference>
<proteinExistence type="predicted"/>
<evidence type="ECO:0000313" key="2">
    <source>
        <dbReference type="Proteomes" id="UP001054945"/>
    </source>
</evidence>
<dbReference type="Proteomes" id="UP001054945">
    <property type="component" value="Unassembled WGS sequence"/>
</dbReference>
<dbReference type="AlphaFoldDB" id="A0AAV4W1L7"/>
<accession>A0AAV4W1L7</accession>
<sequence>MMIIPLKSRNASFSPSPCHETVSTHSSFAQSIRGATSSFRVEHEVGNERHCRILIRVYWSCRRAAGRMSTAEQMAHFFRRRRWRVPVSYRGVRLLAKNPQ</sequence>
<gene>
    <name evidence="1" type="ORF">CEXT_692551</name>
</gene>
<evidence type="ECO:0000313" key="1">
    <source>
        <dbReference type="EMBL" id="GIY76582.1"/>
    </source>
</evidence>
<organism evidence="1 2">
    <name type="scientific">Caerostris extrusa</name>
    <name type="common">Bark spider</name>
    <name type="synonym">Caerostris bankana</name>
    <dbReference type="NCBI Taxonomy" id="172846"/>
    <lineage>
        <taxon>Eukaryota</taxon>
        <taxon>Metazoa</taxon>
        <taxon>Ecdysozoa</taxon>
        <taxon>Arthropoda</taxon>
        <taxon>Chelicerata</taxon>
        <taxon>Arachnida</taxon>
        <taxon>Araneae</taxon>
        <taxon>Araneomorphae</taxon>
        <taxon>Entelegynae</taxon>
        <taxon>Araneoidea</taxon>
        <taxon>Araneidae</taxon>
        <taxon>Caerostris</taxon>
    </lineage>
</organism>
<protein>
    <submittedName>
        <fullName evidence="1">Uncharacterized protein</fullName>
    </submittedName>
</protein>
<name>A0AAV4W1L7_CAEEX</name>